<dbReference type="PANTHER" id="PTHR42827">
    <property type="entry name" value="IRON-SULFUR CLUSTER-BINDING PROTEIN-RELATED"/>
    <property type="match status" value="1"/>
</dbReference>
<gene>
    <name evidence="1" type="ORF">F1189_00085</name>
</gene>
<proteinExistence type="predicted"/>
<comment type="caution">
    <text evidence="1">The sequence shown here is derived from an EMBL/GenBank/DDBJ whole genome shotgun (WGS) entry which is preliminary data.</text>
</comment>
<accession>A0A5M6J210</accession>
<dbReference type="RefSeq" id="WP_150038235.1">
    <property type="nucleotide sequence ID" value="NZ_OW485601.1"/>
</dbReference>
<name>A0A5M6J210_9PROT</name>
<evidence type="ECO:0000313" key="2">
    <source>
        <dbReference type="Proteomes" id="UP000325255"/>
    </source>
</evidence>
<protein>
    <submittedName>
        <fullName evidence="1">Epoxyqueuosine reductase</fullName>
    </submittedName>
</protein>
<sequence length="300" mass="32333">MSRHGTEAGSTGDDGRTGFLSLRFGRRGTDPDTLTAFLTELVATDPRNVLPEGDNVPIWDAPVVGIAAADDALFAKLKEPGVVGPIHENPEYWLPGARAVVSFFLPFSHAVKRSYDRHSHLPSLEWVSGRLNGEVFVNLARRALAAYLRAEGGRAVVPNLQAHYRAVNHIPMWSERHVAFIAGVGTFGLHAGLLTAKGAAGRIGSVVTDLPLVPTPRAYSEVYEYCPWFTDRSCGACIARCPVGAVHETGKDHAICLTNGRDHIRPAYAEWGYHSCGHCQNNLPCSNGIPPGARRAATPA</sequence>
<dbReference type="AlphaFoldDB" id="A0A5M6J210"/>
<evidence type="ECO:0000313" key="1">
    <source>
        <dbReference type="EMBL" id="KAA5614571.1"/>
    </source>
</evidence>
<keyword evidence="2" id="KW-1185">Reference proteome</keyword>
<dbReference type="OrthoDB" id="9796486at2"/>
<dbReference type="PANTHER" id="PTHR42827:SF1">
    <property type="entry name" value="IRON-SULFUR CLUSTER-BINDING PROTEIN"/>
    <property type="match status" value="1"/>
</dbReference>
<dbReference type="EMBL" id="VWPK01000001">
    <property type="protein sequence ID" value="KAA5614571.1"/>
    <property type="molecule type" value="Genomic_DNA"/>
</dbReference>
<dbReference type="Proteomes" id="UP000325255">
    <property type="component" value="Unassembled WGS sequence"/>
</dbReference>
<organism evidence="1 2">
    <name type="scientific">Rhodovastum atsumiense</name>
    <dbReference type="NCBI Taxonomy" id="504468"/>
    <lineage>
        <taxon>Bacteria</taxon>
        <taxon>Pseudomonadati</taxon>
        <taxon>Pseudomonadota</taxon>
        <taxon>Alphaproteobacteria</taxon>
        <taxon>Acetobacterales</taxon>
        <taxon>Acetobacteraceae</taxon>
        <taxon>Rhodovastum</taxon>
    </lineage>
</organism>
<reference evidence="1 2" key="1">
    <citation type="submission" date="2019-09" db="EMBL/GenBank/DDBJ databases">
        <title>Genome sequence of Rhodovastum atsumiense, a diverse member of the Acetobacteraceae family of non-sulfur purple photosynthetic bacteria.</title>
        <authorList>
            <person name="Meyer T."/>
            <person name="Kyndt J."/>
        </authorList>
    </citation>
    <scope>NUCLEOTIDE SEQUENCE [LARGE SCALE GENOMIC DNA]</scope>
    <source>
        <strain evidence="1 2">DSM 21279</strain>
    </source>
</reference>